<evidence type="ECO:0000313" key="2">
    <source>
        <dbReference type="Proteomes" id="UP000652761"/>
    </source>
</evidence>
<evidence type="ECO:0000313" key="1">
    <source>
        <dbReference type="EMBL" id="MQL83086.1"/>
    </source>
</evidence>
<sequence>MITVLYSSRDLAIVSRQGRALRQGRDGPTRRDYNRDRLWSCEDSGVELFAELSWLDWDAELCCGHDEQSYGVSDRVVLPYRASCSFASALPLVGETSQQRQGTRRAKETGR</sequence>
<organism evidence="1 2">
    <name type="scientific">Colocasia esculenta</name>
    <name type="common">Wild taro</name>
    <name type="synonym">Arum esculentum</name>
    <dbReference type="NCBI Taxonomy" id="4460"/>
    <lineage>
        <taxon>Eukaryota</taxon>
        <taxon>Viridiplantae</taxon>
        <taxon>Streptophyta</taxon>
        <taxon>Embryophyta</taxon>
        <taxon>Tracheophyta</taxon>
        <taxon>Spermatophyta</taxon>
        <taxon>Magnoliopsida</taxon>
        <taxon>Liliopsida</taxon>
        <taxon>Araceae</taxon>
        <taxon>Aroideae</taxon>
        <taxon>Colocasieae</taxon>
        <taxon>Colocasia</taxon>
    </lineage>
</organism>
<comment type="caution">
    <text evidence="1">The sequence shown here is derived from an EMBL/GenBank/DDBJ whole genome shotgun (WGS) entry which is preliminary data.</text>
</comment>
<dbReference type="AlphaFoldDB" id="A0A843ULK9"/>
<gene>
    <name evidence="1" type="ORF">Taro_015569</name>
</gene>
<name>A0A843ULK9_COLES</name>
<keyword evidence="2" id="KW-1185">Reference proteome</keyword>
<dbReference type="Proteomes" id="UP000652761">
    <property type="component" value="Unassembled WGS sequence"/>
</dbReference>
<reference evidence="1" key="1">
    <citation type="submission" date="2017-07" db="EMBL/GenBank/DDBJ databases">
        <title>Taro Niue Genome Assembly and Annotation.</title>
        <authorList>
            <person name="Atibalentja N."/>
            <person name="Keating K."/>
            <person name="Fields C.J."/>
        </authorList>
    </citation>
    <scope>NUCLEOTIDE SEQUENCE</scope>
    <source>
        <strain evidence="1">Niue_2</strain>
        <tissue evidence="1">Leaf</tissue>
    </source>
</reference>
<accession>A0A843ULK9</accession>
<dbReference type="EMBL" id="NMUH01000673">
    <property type="protein sequence ID" value="MQL83086.1"/>
    <property type="molecule type" value="Genomic_DNA"/>
</dbReference>
<proteinExistence type="predicted"/>
<protein>
    <submittedName>
        <fullName evidence="1">Uncharacterized protein</fullName>
    </submittedName>
</protein>